<proteinExistence type="predicted"/>
<feature type="compositionally biased region" description="Basic and acidic residues" evidence="1">
    <location>
        <begin position="36"/>
        <end position="49"/>
    </location>
</feature>
<feature type="non-terminal residue" evidence="2">
    <location>
        <position position="136"/>
    </location>
</feature>
<protein>
    <recommendedName>
        <fullName evidence="4">Molecular chaperone DnaJ</fullName>
    </recommendedName>
</protein>
<evidence type="ECO:0008006" key="4">
    <source>
        <dbReference type="Google" id="ProtNLM"/>
    </source>
</evidence>
<gene>
    <name evidence="2" type="ORF">IM725_05520</name>
</gene>
<dbReference type="EMBL" id="JADDOJ010000015">
    <property type="protein sequence ID" value="MBE7940034.1"/>
    <property type="molecule type" value="Genomic_DNA"/>
</dbReference>
<name>A0ABR9SCT9_9BURK</name>
<dbReference type="RefSeq" id="WP_193779580.1">
    <property type="nucleotide sequence ID" value="NZ_JADDOJ010000015.1"/>
</dbReference>
<organism evidence="2 3">
    <name type="scientific">Ramlibacter aquaticus</name>
    <dbReference type="NCBI Taxonomy" id="2780094"/>
    <lineage>
        <taxon>Bacteria</taxon>
        <taxon>Pseudomonadati</taxon>
        <taxon>Pseudomonadota</taxon>
        <taxon>Betaproteobacteria</taxon>
        <taxon>Burkholderiales</taxon>
        <taxon>Comamonadaceae</taxon>
        <taxon>Ramlibacter</taxon>
    </lineage>
</organism>
<evidence type="ECO:0000313" key="2">
    <source>
        <dbReference type="EMBL" id="MBE7940034.1"/>
    </source>
</evidence>
<evidence type="ECO:0000256" key="1">
    <source>
        <dbReference type="SAM" id="MobiDB-lite"/>
    </source>
</evidence>
<comment type="caution">
    <text evidence="2">The sequence shown here is derived from an EMBL/GenBank/DDBJ whole genome shotgun (WGS) entry which is preliminary data.</text>
</comment>
<evidence type="ECO:0000313" key="3">
    <source>
        <dbReference type="Proteomes" id="UP000715965"/>
    </source>
</evidence>
<feature type="region of interest" description="Disordered" evidence="1">
    <location>
        <begin position="1"/>
        <end position="136"/>
    </location>
</feature>
<reference evidence="2 3" key="1">
    <citation type="submission" date="2020-10" db="EMBL/GenBank/DDBJ databases">
        <title>Draft genome of Ramlibacter aquaticus LMG 30558.</title>
        <authorList>
            <person name="Props R."/>
        </authorList>
    </citation>
    <scope>NUCLEOTIDE SEQUENCE [LARGE SCALE GENOMIC DNA]</scope>
    <source>
        <strain evidence="2 3">LMG 30558</strain>
    </source>
</reference>
<keyword evidence="3" id="KW-1185">Reference proteome</keyword>
<feature type="compositionally biased region" description="Low complexity" evidence="1">
    <location>
        <begin position="57"/>
        <end position="75"/>
    </location>
</feature>
<dbReference type="Proteomes" id="UP000715965">
    <property type="component" value="Unassembled WGS sequence"/>
</dbReference>
<sequence>MNSPFSTAPLGGAPGTDAADLGESVAGEEDPGAAIDIDRASQDAAEVRGGEPGTGAPPGRAGAGPARAAAGPGAPHVQGVSAPAVPRMKPGDEAPEGAPGTGEDLCPDCGGSGRQDGKPCPTCEGTGKVNVGIGGA</sequence>
<dbReference type="Gene3D" id="6.20.20.10">
    <property type="match status" value="1"/>
</dbReference>
<accession>A0ABR9SCT9</accession>